<evidence type="ECO:0000256" key="4">
    <source>
        <dbReference type="ARBA" id="ARBA00023004"/>
    </source>
</evidence>
<dbReference type="CDD" id="cd02068">
    <property type="entry name" value="radical_SAM_B12_BD"/>
    <property type="match status" value="1"/>
</dbReference>
<dbReference type="GO" id="GO:0051539">
    <property type="term" value="F:4 iron, 4 sulfur cluster binding"/>
    <property type="evidence" value="ECO:0007669"/>
    <property type="project" value="UniProtKB-KW"/>
</dbReference>
<comment type="caution">
    <text evidence="9">The sequence shown here is derived from an EMBL/GenBank/DDBJ whole genome shotgun (WGS) entry which is preliminary data.</text>
</comment>
<feature type="domain" description="Radical SAM core" evidence="8">
    <location>
        <begin position="163"/>
        <end position="402"/>
    </location>
</feature>
<keyword evidence="4" id="KW-0408">Iron</keyword>
<dbReference type="InterPro" id="IPR023404">
    <property type="entry name" value="rSAM_horseshoe"/>
</dbReference>
<dbReference type="SUPFAM" id="SSF102114">
    <property type="entry name" value="Radical SAM enzymes"/>
    <property type="match status" value="1"/>
</dbReference>
<dbReference type="InterPro" id="IPR058240">
    <property type="entry name" value="rSAM_sf"/>
</dbReference>
<comment type="cofactor">
    <cofactor evidence="1">
        <name>[4Fe-4S] cluster</name>
        <dbReference type="ChEBI" id="CHEBI:49883"/>
    </cofactor>
</comment>
<evidence type="ECO:0000256" key="3">
    <source>
        <dbReference type="ARBA" id="ARBA00022723"/>
    </source>
</evidence>
<dbReference type="PANTHER" id="PTHR43409">
    <property type="entry name" value="ANAEROBIC MAGNESIUM-PROTOPORPHYRIN IX MONOMETHYL ESTER CYCLASE-RELATED"/>
    <property type="match status" value="1"/>
</dbReference>
<dbReference type="Pfam" id="PF04055">
    <property type="entry name" value="Radical_SAM"/>
    <property type="match status" value="1"/>
</dbReference>
<evidence type="ECO:0000259" key="8">
    <source>
        <dbReference type="PROSITE" id="PS51918"/>
    </source>
</evidence>
<dbReference type="EMBL" id="LPWD01000101">
    <property type="protein sequence ID" value="ODS03495.1"/>
    <property type="molecule type" value="Genomic_DNA"/>
</dbReference>
<dbReference type="SFLD" id="SFLDG01082">
    <property type="entry name" value="B12-binding_domain_containing"/>
    <property type="match status" value="1"/>
</dbReference>
<sequence>MADIVIINPRFDISFWGLEHCMPLFGKRANLPVSCLALLAALVPDHHEVTLVDENVEDIDFDRLGRADLVCLTGMSIQGRRLMEILDEVKARGVPVVVGGPMATVEPESLEGAADVIFVGEADETWPQFLAEWEQGTHKTRYAQKDKSDMATLPLPRVDLLKADRYMFGSLQISRGCPFTCEFCDIIVTFGRRPRLKTSEMVIAELEAFERAGLKIIFVVDDNLIGNKKAIKEVLRDIIAWQQERAYPLTLFTEASLDLAEDEELMQLMGLANFQSVFIGIETPNEDSLKETKKLQNVRPNAGSLLERVHRIQDHGLDVWCGMIVGFDHDDPSIFDVMPKFLVDARISAALIGLLHAIPTTPLYDRLKEAGRLNDPDASDLYGTNVVPLGMSSETLRDGFIQVMQDCYAADAYFKRLDTQFFDNNFKFVMHQLPYWKGQRLAWMKRCVLNYVRFGAVAARLLSVVKDDALRARYKQQLTRVVRRRWREPHILFVYTIKVAMHYHYSALAHALAQVDEKTGAMPDAGRSFSRAKRRWRPPSPLRRRRRAAGRECG</sequence>
<dbReference type="InterPro" id="IPR007197">
    <property type="entry name" value="rSAM"/>
</dbReference>
<protein>
    <submittedName>
        <fullName evidence="9">Radical SAM protein</fullName>
    </submittedName>
</protein>
<dbReference type="SFLD" id="SFLDG01123">
    <property type="entry name" value="methyltransferase_(Class_B)"/>
    <property type="match status" value="1"/>
</dbReference>
<dbReference type="InterPro" id="IPR025274">
    <property type="entry name" value="DUF4070"/>
</dbReference>
<dbReference type="Pfam" id="PF13282">
    <property type="entry name" value="DUF4070"/>
    <property type="match status" value="1"/>
</dbReference>
<evidence type="ECO:0000259" key="7">
    <source>
        <dbReference type="PROSITE" id="PS51332"/>
    </source>
</evidence>
<evidence type="ECO:0000256" key="5">
    <source>
        <dbReference type="ARBA" id="ARBA00023014"/>
    </source>
</evidence>
<keyword evidence="10" id="KW-1185">Reference proteome</keyword>
<name>A0A1E3WCF8_9HYPH</name>
<dbReference type="SFLD" id="SFLDF00303">
    <property type="entry name" value="hopanoid_C2-methyltransferase"/>
    <property type="match status" value="1"/>
</dbReference>
<feature type="region of interest" description="Disordered" evidence="6">
    <location>
        <begin position="523"/>
        <end position="554"/>
    </location>
</feature>
<evidence type="ECO:0000256" key="1">
    <source>
        <dbReference type="ARBA" id="ARBA00001966"/>
    </source>
</evidence>
<dbReference type="GO" id="GO:0005829">
    <property type="term" value="C:cytosol"/>
    <property type="evidence" value="ECO:0007669"/>
    <property type="project" value="TreeGrafter"/>
</dbReference>
<keyword evidence="5" id="KW-0411">Iron-sulfur</keyword>
<evidence type="ECO:0000313" key="9">
    <source>
        <dbReference type="EMBL" id="ODS03495.1"/>
    </source>
</evidence>
<dbReference type="PROSITE" id="PS51918">
    <property type="entry name" value="RADICAL_SAM"/>
    <property type="match status" value="1"/>
</dbReference>
<dbReference type="InterPro" id="IPR034466">
    <property type="entry name" value="Methyltransferase_Class_B"/>
</dbReference>
<reference evidence="9 10" key="1">
    <citation type="journal article" date="2016" name="Environ. Microbiol.">
        <title>New Methyloceanibacter diversity from North Sea sediments includes methanotroph containing solely the soluble methane monooxygenase.</title>
        <authorList>
            <person name="Vekeman B."/>
            <person name="Kerckhof F.M."/>
            <person name="Cremers G."/>
            <person name="de Vos P."/>
            <person name="Vandamme P."/>
            <person name="Boon N."/>
            <person name="Op den Camp H.J."/>
            <person name="Heylen K."/>
        </authorList>
    </citation>
    <scope>NUCLEOTIDE SEQUENCE [LARGE SCALE GENOMIC DNA]</scope>
    <source>
        <strain evidence="9 10">R-67177</strain>
    </source>
</reference>
<dbReference type="Proteomes" id="UP000095042">
    <property type="component" value="Unassembled WGS sequence"/>
</dbReference>
<dbReference type="CDD" id="cd01335">
    <property type="entry name" value="Radical_SAM"/>
    <property type="match status" value="1"/>
</dbReference>
<feature type="compositionally biased region" description="Basic residues" evidence="6">
    <location>
        <begin position="530"/>
        <end position="548"/>
    </location>
</feature>
<dbReference type="OrthoDB" id="9801424at2"/>
<dbReference type="GO" id="GO:0003824">
    <property type="term" value="F:catalytic activity"/>
    <property type="evidence" value="ECO:0007669"/>
    <property type="project" value="InterPro"/>
</dbReference>
<dbReference type="SMART" id="SM00729">
    <property type="entry name" value="Elp3"/>
    <property type="match status" value="1"/>
</dbReference>
<dbReference type="InterPro" id="IPR034530">
    <property type="entry name" value="HpnP-like"/>
</dbReference>
<dbReference type="GO" id="GO:0046872">
    <property type="term" value="F:metal ion binding"/>
    <property type="evidence" value="ECO:0007669"/>
    <property type="project" value="UniProtKB-KW"/>
</dbReference>
<organism evidence="9 10">
    <name type="scientific">Methyloceanibacter marginalis</name>
    <dbReference type="NCBI Taxonomy" id="1774971"/>
    <lineage>
        <taxon>Bacteria</taxon>
        <taxon>Pseudomonadati</taxon>
        <taxon>Pseudomonadota</taxon>
        <taxon>Alphaproteobacteria</taxon>
        <taxon>Hyphomicrobiales</taxon>
        <taxon>Hyphomicrobiaceae</taxon>
        <taxon>Methyloceanibacter</taxon>
    </lineage>
</organism>
<evidence type="ECO:0000313" key="10">
    <source>
        <dbReference type="Proteomes" id="UP000095042"/>
    </source>
</evidence>
<dbReference type="AlphaFoldDB" id="A0A1E3WCF8"/>
<keyword evidence="2" id="KW-0949">S-adenosyl-L-methionine</keyword>
<accession>A0A1E3WCF8</accession>
<dbReference type="InterPro" id="IPR006158">
    <property type="entry name" value="Cobalamin-bd"/>
</dbReference>
<dbReference type="RefSeq" id="WP_069623309.1">
    <property type="nucleotide sequence ID" value="NZ_LPWD01000101.1"/>
</dbReference>
<dbReference type="PANTHER" id="PTHR43409:SF3">
    <property type="entry name" value="HYPOTHETICAL METHYLTRANSFERASE"/>
    <property type="match status" value="1"/>
</dbReference>
<dbReference type="GO" id="GO:0031419">
    <property type="term" value="F:cobalamin binding"/>
    <property type="evidence" value="ECO:0007669"/>
    <property type="project" value="InterPro"/>
</dbReference>
<gene>
    <name evidence="9" type="ORF">AUC71_00870</name>
</gene>
<evidence type="ECO:0000256" key="6">
    <source>
        <dbReference type="SAM" id="MobiDB-lite"/>
    </source>
</evidence>
<proteinExistence type="predicted"/>
<dbReference type="PROSITE" id="PS51332">
    <property type="entry name" value="B12_BINDING"/>
    <property type="match status" value="1"/>
</dbReference>
<dbReference type="Pfam" id="PF02310">
    <property type="entry name" value="B12-binding"/>
    <property type="match status" value="1"/>
</dbReference>
<dbReference type="Gene3D" id="3.40.50.280">
    <property type="entry name" value="Cobalamin-binding domain"/>
    <property type="match status" value="1"/>
</dbReference>
<dbReference type="Gene3D" id="3.80.30.20">
    <property type="entry name" value="tm_1862 like domain"/>
    <property type="match status" value="1"/>
</dbReference>
<evidence type="ECO:0000256" key="2">
    <source>
        <dbReference type="ARBA" id="ARBA00022691"/>
    </source>
</evidence>
<keyword evidence="3" id="KW-0479">Metal-binding</keyword>
<dbReference type="InterPro" id="IPR006638">
    <property type="entry name" value="Elp3/MiaA/NifB-like_rSAM"/>
</dbReference>
<dbReference type="InterPro" id="IPR051198">
    <property type="entry name" value="BchE-like"/>
</dbReference>
<feature type="domain" description="B12-binding" evidence="7">
    <location>
        <begin position="1"/>
        <end position="140"/>
    </location>
</feature>
<dbReference type="SFLD" id="SFLDS00029">
    <property type="entry name" value="Radical_SAM"/>
    <property type="match status" value="1"/>
</dbReference>